<accession>A0ABT8D1X8</accession>
<proteinExistence type="predicted"/>
<comment type="caution">
    <text evidence="1">The sequence shown here is derived from an EMBL/GenBank/DDBJ whole genome shotgun (WGS) entry which is preliminary data.</text>
</comment>
<dbReference type="Gene3D" id="2.30.30.90">
    <property type="match status" value="1"/>
</dbReference>
<dbReference type="Proteomes" id="UP001242368">
    <property type="component" value="Unassembled WGS sequence"/>
</dbReference>
<dbReference type="RefSeq" id="WP_290365649.1">
    <property type="nucleotide sequence ID" value="NZ_JAUFQU010000095.1"/>
</dbReference>
<reference evidence="2" key="1">
    <citation type="journal article" date="2019" name="Int. J. Syst. Evol. Microbiol.">
        <title>The Global Catalogue of Microorganisms (GCM) 10K type strain sequencing project: providing services to taxonomists for standard genome sequencing and annotation.</title>
        <authorList>
            <consortium name="The Broad Institute Genomics Platform"/>
            <consortium name="The Broad Institute Genome Sequencing Center for Infectious Disease"/>
            <person name="Wu L."/>
            <person name="Ma J."/>
        </authorList>
    </citation>
    <scope>NUCLEOTIDE SEQUENCE [LARGE SCALE GENOMIC DNA]</scope>
    <source>
        <strain evidence="2">CECT 7184</strain>
    </source>
</reference>
<gene>
    <name evidence="1" type="ORF">QW060_27470</name>
</gene>
<evidence type="ECO:0000313" key="2">
    <source>
        <dbReference type="Proteomes" id="UP001242368"/>
    </source>
</evidence>
<keyword evidence="2" id="KW-1185">Reference proteome</keyword>
<dbReference type="InterPro" id="IPR038157">
    <property type="entry name" value="FeoA_core_dom"/>
</dbReference>
<sequence length="50" mass="5547">MAEMNVGTLCICVGVKDTSVDFLQYLDRQKIALGTSLKIIIKESFDHSLT</sequence>
<name>A0ABT8D1X8_9FLAO</name>
<evidence type="ECO:0000313" key="1">
    <source>
        <dbReference type="EMBL" id="MDN3710535.1"/>
    </source>
</evidence>
<organism evidence="1 2">
    <name type="scientific">Paenimyroides ceti</name>
    <dbReference type="NCBI Taxonomy" id="395087"/>
    <lineage>
        <taxon>Bacteria</taxon>
        <taxon>Pseudomonadati</taxon>
        <taxon>Bacteroidota</taxon>
        <taxon>Flavobacteriia</taxon>
        <taxon>Flavobacteriales</taxon>
        <taxon>Flavobacteriaceae</taxon>
        <taxon>Paenimyroides</taxon>
    </lineage>
</organism>
<dbReference type="EMBL" id="JAUFQU010000095">
    <property type="protein sequence ID" value="MDN3710535.1"/>
    <property type="molecule type" value="Genomic_DNA"/>
</dbReference>
<protein>
    <submittedName>
        <fullName evidence="1">Uncharacterized protein</fullName>
    </submittedName>
</protein>